<comment type="catalytic activity">
    <reaction evidence="3">
        <text>a monoacylglycerol + H2O = glycerol + a fatty acid + H(+)</text>
        <dbReference type="Rhea" id="RHEA:15245"/>
        <dbReference type="ChEBI" id="CHEBI:15377"/>
        <dbReference type="ChEBI" id="CHEBI:15378"/>
        <dbReference type="ChEBI" id="CHEBI:17408"/>
        <dbReference type="ChEBI" id="CHEBI:17754"/>
        <dbReference type="ChEBI" id="CHEBI:28868"/>
    </reaction>
</comment>
<dbReference type="SUPFAM" id="SSF53474">
    <property type="entry name" value="alpha/beta-Hydrolases"/>
    <property type="match status" value="1"/>
</dbReference>
<evidence type="ECO:0000259" key="5">
    <source>
        <dbReference type="Pfam" id="PF01764"/>
    </source>
</evidence>
<dbReference type="AlphaFoldDB" id="A0A179FI65"/>
<dbReference type="CDD" id="cd00519">
    <property type="entry name" value="Lipase_3"/>
    <property type="match status" value="1"/>
</dbReference>
<dbReference type="EMBL" id="LSBJ02000005">
    <property type="protein sequence ID" value="OAQ64968.1"/>
    <property type="molecule type" value="Genomic_DNA"/>
</dbReference>
<evidence type="ECO:0000313" key="7">
    <source>
        <dbReference type="Proteomes" id="UP000078397"/>
    </source>
</evidence>
<keyword evidence="7" id="KW-1185">Reference proteome</keyword>
<dbReference type="Proteomes" id="UP000078397">
    <property type="component" value="Unassembled WGS sequence"/>
</dbReference>
<evidence type="ECO:0000256" key="2">
    <source>
        <dbReference type="ARBA" id="ARBA00047591"/>
    </source>
</evidence>
<accession>A0A179FI65</accession>
<dbReference type="KEGG" id="pchm:VFPPC_06147"/>
<feature type="signal peptide" evidence="4">
    <location>
        <begin position="1"/>
        <end position="17"/>
    </location>
</feature>
<comment type="catalytic activity">
    <reaction evidence="2">
        <text>a diacylglycerol + H2O = a monoacylglycerol + a fatty acid + H(+)</text>
        <dbReference type="Rhea" id="RHEA:32731"/>
        <dbReference type="ChEBI" id="CHEBI:15377"/>
        <dbReference type="ChEBI" id="CHEBI:15378"/>
        <dbReference type="ChEBI" id="CHEBI:17408"/>
        <dbReference type="ChEBI" id="CHEBI:18035"/>
        <dbReference type="ChEBI" id="CHEBI:28868"/>
    </reaction>
</comment>
<protein>
    <submittedName>
        <fullName evidence="6">Lipase</fullName>
    </submittedName>
</protein>
<organism evidence="6 7">
    <name type="scientific">Pochonia chlamydosporia 170</name>
    <dbReference type="NCBI Taxonomy" id="1380566"/>
    <lineage>
        <taxon>Eukaryota</taxon>
        <taxon>Fungi</taxon>
        <taxon>Dikarya</taxon>
        <taxon>Ascomycota</taxon>
        <taxon>Pezizomycotina</taxon>
        <taxon>Sordariomycetes</taxon>
        <taxon>Hypocreomycetidae</taxon>
        <taxon>Hypocreales</taxon>
        <taxon>Clavicipitaceae</taxon>
        <taxon>Pochonia</taxon>
    </lineage>
</organism>
<dbReference type="GO" id="GO:0006629">
    <property type="term" value="P:lipid metabolic process"/>
    <property type="evidence" value="ECO:0007669"/>
    <property type="project" value="InterPro"/>
</dbReference>
<reference evidence="6 7" key="1">
    <citation type="journal article" date="2016" name="PLoS Pathog.">
        <title>Biosynthesis of antibiotic leucinostatins in bio-control fungus Purpureocillium lilacinum and their inhibition on phytophthora revealed by genome mining.</title>
        <authorList>
            <person name="Wang G."/>
            <person name="Liu Z."/>
            <person name="Lin R."/>
            <person name="Li E."/>
            <person name="Mao Z."/>
            <person name="Ling J."/>
            <person name="Yang Y."/>
            <person name="Yin W.B."/>
            <person name="Xie B."/>
        </authorList>
    </citation>
    <scope>NUCLEOTIDE SEQUENCE [LARGE SCALE GENOMIC DNA]</scope>
    <source>
        <strain evidence="6">170</strain>
    </source>
</reference>
<evidence type="ECO:0000256" key="3">
    <source>
        <dbReference type="ARBA" id="ARBA00048461"/>
    </source>
</evidence>
<dbReference type="GeneID" id="28849229"/>
<dbReference type="InterPro" id="IPR051218">
    <property type="entry name" value="Sec_MonoDiacylglyc_Lipase"/>
</dbReference>
<sequence length="339" mass="37549">MMFKSLLGFAAIAAASPMDLDRYLQAFDARDGSTRVTNTNLDNMKFYTQHAAAAYCNYNTPTGQKIECRGDACPLVARNQPSVIKSMVGKYTGIGAYVSTDNVRNETVLAVRGSNNIRNWITDFIFPFQNCDLTKDCKVHTGFATAWSEIADEATKAINSARRAHANYKVILTGHSLGGAVATLGAAYLRKAGIPLDLYTYGSPRVGNDKFTTWFSSQKGGQWRVTHESDPVPRLPPMGVGYRHVTPEYWLTGGDTWKIDYTVDQIRVCHGIANAECNAKLVLPDIFAHLRYLGITSGCSKILIGARDTSQTDDLPQDVKDRLEYWAQTDREFVKEHGL</sequence>
<evidence type="ECO:0000313" key="6">
    <source>
        <dbReference type="EMBL" id="OAQ64968.1"/>
    </source>
</evidence>
<feature type="domain" description="Fungal lipase-type" evidence="5">
    <location>
        <begin position="108"/>
        <end position="238"/>
    </location>
</feature>
<dbReference type="Pfam" id="PF01764">
    <property type="entry name" value="Lipase_3"/>
    <property type="match status" value="1"/>
</dbReference>
<dbReference type="InterPro" id="IPR029058">
    <property type="entry name" value="AB_hydrolase_fold"/>
</dbReference>
<dbReference type="InterPro" id="IPR002921">
    <property type="entry name" value="Fungal_lipase-type"/>
</dbReference>
<proteinExistence type="inferred from homology"/>
<evidence type="ECO:0000256" key="4">
    <source>
        <dbReference type="SAM" id="SignalP"/>
    </source>
</evidence>
<comment type="similarity">
    <text evidence="1">Belongs to the AB hydrolase superfamily. Lipase family. Class 3 subfamily.</text>
</comment>
<dbReference type="RefSeq" id="XP_018142282.1">
    <property type="nucleotide sequence ID" value="XM_018285235.1"/>
</dbReference>
<gene>
    <name evidence="6" type="ORF">VFPPC_06147</name>
</gene>
<name>A0A179FI65_METCM</name>
<dbReference type="PANTHER" id="PTHR45856">
    <property type="entry name" value="ALPHA/BETA-HYDROLASES SUPERFAMILY PROTEIN"/>
    <property type="match status" value="1"/>
</dbReference>
<dbReference type="STRING" id="1380566.A0A179FI65"/>
<dbReference type="PANTHER" id="PTHR45856:SF11">
    <property type="entry name" value="FUNGAL LIPASE-LIKE DOMAIN-CONTAINING PROTEIN"/>
    <property type="match status" value="1"/>
</dbReference>
<evidence type="ECO:0000256" key="1">
    <source>
        <dbReference type="ARBA" id="ARBA00043996"/>
    </source>
</evidence>
<feature type="chain" id="PRO_5008101755" evidence="4">
    <location>
        <begin position="18"/>
        <end position="339"/>
    </location>
</feature>
<dbReference type="OrthoDB" id="426718at2759"/>
<dbReference type="Gene3D" id="3.40.50.1820">
    <property type="entry name" value="alpha/beta hydrolase"/>
    <property type="match status" value="1"/>
</dbReference>
<keyword evidence="4" id="KW-0732">Signal</keyword>
<comment type="caution">
    <text evidence="6">The sequence shown here is derived from an EMBL/GenBank/DDBJ whole genome shotgun (WGS) entry which is preliminary data.</text>
</comment>